<feature type="domain" description="Macro" evidence="1">
    <location>
        <begin position="25"/>
        <end position="224"/>
    </location>
</feature>
<evidence type="ECO:0000313" key="3">
    <source>
        <dbReference type="Proteomes" id="UP000054549"/>
    </source>
</evidence>
<dbReference type="InterPro" id="IPR002589">
    <property type="entry name" value="Macro_dom"/>
</dbReference>
<dbReference type="PROSITE" id="PS51154">
    <property type="entry name" value="MACRO"/>
    <property type="match status" value="1"/>
</dbReference>
<reference evidence="2 3" key="1">
    <citation type="submission" date="2014-04" db="EMBL/GenBank/DDBJ databases">
        <title>Evolutionary Origins and Diversification of the Mycorrhizal Mutualists.</title>
        <authorList>
            <consortium name="DOE Joint Genome Institute"/>
            <consortium name="Mycorrhizal Genomics Consortium"/>
            <person name="Kohler A."/>
            <person name="Kuo A."/>
            <person name="Nagy L.G."/>
            <person name="Floudas D."/>
            <person name="Copeland A."/>
            <person name="Barry K.W."/>
            <person name="Cichocki N."/>
            <person name="Veneault-Fourrey C."/>
            <person name="LaButti K."/>
            <person name="Lindquist E.A."/>
            <person name="Lipzen A."/>
            <person name="Lundell T."/>
            <person name="Morin E."/>
            <person name="Murat C."/>
            <person name="Riley R."/>
            <person name="Ohm R."/>
            <person name="Sun H."/>
            <person name="Tunlid A."/>
            <person name="Henrissat B."/>
            <person name="Grigoriev I.V."/>
            <person name="Hibbett D.S."/>
            <person name="Martin F."/>
        </authorList>
    </citation>
    <scope>NUCLEOTIDE SEQUENCE [LARGE SCALE GENOMIC DNA]</scope>
    <source>
        <strain evidence="2 3">Koide BX008</strain>
    </source>
</reference>
<proteinExistence type="predicted"/>
<dbReference type="PANTHER" id="PTHR11106:SF27">
    <property type="entry name" value="MACRO DOMAIN-CONTAINING PROTEIN"/>
    <property type="match status" value="1"/>
</dbReference>
<dbReference type="Proteomes" id="UP000054549">
    <property type="component" value="Unassembled WGS sequence"/>
</dbReference>
<dbReference type="SMART" id="SM00506">
    <property type="entry name" value="A1pp"/>
    <property type="match status" value="1"/>
</dbReference>
<dbReference type="PANTHER" id="PTHR11106">
    <property type="entry name" value="GANGLIOSIDE INDUCED DIFFERENTIATION ASSOCIATED PROTEIN 2-RELATED"/>
    <property type="match status" value="1"/>
</dbReference>
<organism evidence="2 3">
    <name type="scientific">Amanita muscaria (strain Koide BX008)</name>
    <dbReference type="NCBI Taxonomy" id="946122"/>
    <lineage>
        <taxon>Eukaryota</taxon>
        <taxon>Fungi</taxon>
        <taxon>Dikarya</taxon>
        <taxon>Basidiomycota</taxon>
        <taxon>Agaricomycotina</taxon>
        <taxon>Agaricomycetes</taxon>
        <taxon>Agaricomycetidae</taxon>
        <taxon>Agaricales</taxon>
        <taxon>Pluteineae</taxon>
        <taxon>Amanitaceae</taxon>
        <taxon>Amanita</taxon>
    </lineage>
</organism>
<dbReference type="HOGENOM" id="CLU_046550_3_1_1"/>
<dbReference type="AlphaFoldDB" id="A0A0C2TKK6"/>
<dbReference type="Gene3D" id="3.40.220.10">
    <property type="entry name" value="Leucine Aminopeptidase, subunit E, domain 1"/>
    <property type="match status" value="1"/>
</dbReference>
<keyword evidence="3" id="KW-1185">Reference proteome</keyword>
<sequence length="229" mass="25049">MPVPLDHIPTLTRLYRDSILRATSTVKYGHNPTLLDRISLLQGDITTIEVDAIVNAANKSLLGGGGVDGSIHRSGGPGITNECRRLNGCATGQAKITCGYDLPARHVIHTVGPVYNESRKEECAELLASCYRSSLQLASEYQLAHVVGVSAIETLLRVIEIFQAFPAVSTGVYGYPIRDATRIALDEVRKYCEAGLGEKLERVIFVVFTDTDNTVFKSLIPEYFPPQQQ</sequence>
<dbReference type="InParanoid" id="A0A0C2TKK6"/>
<protein>
    <recommendedName>
        <fullName evidence="1">Macro domain-containing protein</fullName>
    </recommendedName>
</protein>
<dbReference type="InterPro" id="IPR043472">
    <property type="entry name" value="Macro_dom-like"/>
</dbReference>
<dbReference type="NCBIfam" id="NF001664">
    <property type="entry name" value="PRK00431.1-6"/>
    <property type="match status" value="1"/>
</dbReference>
<gene>
    <name evidence="2" type="ORF">M378DRAFT_9292</name>
</gene>
<dbReference type="Pfam" id="PF01661">
    <property type="entry name" value="Macro"/>
    <property type="match status" value="1"/>
</dbReference>
<dbReference type="SUPFAM" id="SSF52949">
    <property type="entry name" value="Macro domain-like"/>
    <property type="match status" value="1"/>
</dbReference>
<evidence type="ECO:0000259" key="1">
    <source>
        <dbReference type="PROSITE" id="PS51154"/>
    </source>
</evidence>
<dbReference type="OrthoDB" id="6077599at2759"/>
<dbReference type="EMBL" id="KN818231">
    <property type="protein sequence ID" value="KIL67509.1"/>
    <property type="molecule type" value="Genomic_DNA"/>
</dbReference>
<dbReference type="CDD" id="cd02908">
    <property type="entry name" value="Macro_OAADPr_deacetylase"/>
    <property type="match status" value="1"/>
</dbReference>
<accession>A0A0C2TKK6</accession>
<evidence type="ECO:0000313" key="2">
    <source>
        <dbReference type="EMBL" id="KIL67509.1"/>
    </source>
</evidence>
<name>A0A0C2TKK6_AMAMK</name>
<dbReference type="STRING" id="946122.A0A0C2TKK6"/>